<organism evidence="3 4">
    <name type="scientific">Xanthobacter dioxanivorans</name>
    <dbReference type="NCBI Taxonomy" id="2528964"/>
    <lineage>
        <taxon>Bacteria</taxon>
        <taxon>Pseudomonadati</taxon>
        <taxon>Pseudomonadota</taxon>
        <taxon>Alphaproteobacteria</taxon>
        <taxon>Hyphomicrobiales</taxon>
        <taxon>Xanthobacteraceae</taxon>
        <taxon>Xanthobacter</taxon>
    </lineage>
</organism>
<gene>
    <name evidence="3" type="ORF">EZH22_16075</name>
</gene>
<feature type="compositionally biased region" description="Polar residues" evidence="1">
    <location>
        <begin position="642"/>
        <end position="653"/>
    </location>
</feature>
<reference evidence="3 4" key="1">
    <citation type="submission" date="2020-10" db="EMBL/GenBank/DDBJ databases">
        <title>Degradation of 1,4-Dioxane by Xanthobacter sp. YN2, via a Novel Group-2 Soluble Di-Iron Monooxygenase.</title>
        <authorList>
            <person name="Ma F."/>
            <person name="Wang Y."/>
            <person name="Yang J."/>
            <person name="Guo H."/>
            <person name="Su D."/>
            <person name="Yu L."/>
        </authorList>
    </citation>
    <scope>NUCLEOTIDE SEQUENCE [LARGE SCALE GENOMIC DNA]</scope>
    <source>
        <strain evidence="3 4">YN2</strain>
    </source>
</reference>
<feature type="domain" description="Peptidoglycan binding-like" evidence="2">
    <location>
        <begin position="179"/>
        <end position="217"/>
    </location>
</feature>
<dbReference type="InterPro" id="IPR002477">
    <property type="entry name" value="Peptidoglycan-bd-like"/>
</dbReference>
<evidence type="ECO:0000313" key="3">
    <source>
        <dbReference type="EMBL" id="QRG04686.1"/>
    </source>
</evidence>
<dbReference type="SUPFAM" id="SSF47090">
    <property type="entry name" value="PGBD-like"/>
    <property type="match status" value="1"/>
</dbReference>
<dbReference type="RefSeq" id="WP_203191563.1">
    <property type="nucleotide sequence ID" value="NZ_CP063362.1"/>
</dbReference>
<evidence type="ECO:0000313" key="4">
    <source>
        <dbReference type="Proteomes" id="UP000596427"/>
    </source>
</evidence>
<accession>A0A974PK05</accession>
<dbReference type="InterPro" id="IPR036365">
    <property type="entry name" value="PGBD-like_sf"/>
</dbReference>
<name>A0A974PK05_9HYPH</name>
<protein>
    <submittedName>
        <fullName evidence="3">Peptidoglycan-binding protein</fullName>
    </submittedName>
</protein>
<feature type="region of interest" description="Disordered" evidence="1">
    <location>
        <begin position="632"/>
        <end position="653"/>
    </location>
</feature>
<dbReference type="Pfam" id="PF01471">
    <property type="entry name" value="PG_binding_1"/>
    <property type="match status" value="1"/>
</dbReference>
<dbReference type="KEGG" id="xdi:EZH22_16075"/>
<proteinExistence type="predicted"/>
<feature type="region of interest" description="Disordered" evidence="1">
    <location>
        <begin position="25"/>
        <end position="53"/>
    </location>
</feature>
<dbReference type="Proteomes" id="UP000596427">
    <property type="component" value="Chromosome"/>
</dbReference>
<evidence type="ECO:0000259" key="2">
    <source>
        <dbReference type="Pfam" id="PF01471"/>
    </source>
</evidence>
<dbReference type="AlphaFoldDB" id="A0A974PK05"/>
<dbReference type="Gene3D" id="1.10.101.10">
    <property type="entry name" value="PGBD-like superfamily/PGBD"/>
    <property type="match status" value="1"/>
</dbReference>
<dbReference type="InterPro" id="IPR036366">
    <property type="entry name" value="PGBDSf"/>
</dbReference>
<evidence type="ECO:0000256" key="1">
    <source>
        <dbReference type="SAM" id="MobiDB-lite"/>
    </source>
</evidence>
<keyword evidence="4" id="KW-1185">Reference proteome</keyword>
<dbReference type="EMBL" id="CP063362">
    <property type="protein sequence ID" value="QRG04686.1"/>
    <property type="molecule type" value="Genomic_DNA"/>
</dbReference>
<sequence length="653" mass="69641">MVWKTDGQDRLARSLEALIDDIDHKFPDRDRHNDGTIGDTRHRALGNKTDHNPHVHRDGAGIVTALDVTHDPEHGFDAQAFADSLREERDRRIKYVIFNGQIFSSTVDPWKWRRRNQGPGDHSEHIHISVIDDPALYDDPSPWTYDLSGVPLSPSPVFPPRLRRGDSGPAVVDLQTLLGIEADGDFGEDTDAAVRAFQLRNNLFVDGVVGSHTWGILLASSTVRPAAAPEVRLTAEAIEEIVRLAAGSPLIRQKWSGSLAPRGYIKGMAVAFAHVYAKWKARDAAALIMAAADGGKEATDALAWYAAEFRAAGMENASSGPAPLRHLFVLLIGLGMRESGGKYNEGRDVSADNTDAETAEAGLFQMSWNARAASSELPRLFALHSKGDDDGYLSIFQEGVRPRETANFGTGEGVAFQKLCKSRPIFAVETAAVGMRVLRKHWGPISRREAEIRPEADALLRKVQEVVDAIAVAPVPQDVPVPRDVPLPQHFPVPASLDPVHLLLLVIAALLKEKPMQDASSAQGQGDPLRIVLATLLQSLAAGRPAVAGDLAVDPRPAVRPDAAVPQPVTADPLALVLPMLLQALVQGLAPSAAAGGTALAPKPPAPIPPATLPPTPIAGPVDLLGALSGVQSQGGAAAGGTSPSSYRRSSKP</sequence>